<feature type="domain" description="CusB-like beta-barrel" evidence="4">
    <location>
        <begin position="211"/>
        <end position="282"/>
    </location>
</feature>
<dbReference type="NCBIfam" id="TIGR01730">
    <property type="entry name" value="RND_mfp"/>
    <property type="match status" value="1"/>
</dbReference>
<dbReference type="InterPro" id="IPR058637">
    <property type="entry name" value="YknX-like_C"/>
</dbReference>
<keyword evidence="2" id="KW-1133">Transmembrane helix</keyword>
<dbReference type="Gene3D" id="2.40.50.100">
    <property type="match status" value="1"/>
</dbReference>
<dbReference type="KEGG" id="fer:FNB15_08930"/>
<sequence>MKKSFGISIVALAVVGGVIWVYGPEIREKVTPSASGTTATAPRQGSAQAPIPVDIRQVGTGAVRQQIEAIGSLRSDESVVVRPEIAGRVSEILFEEGQPVKRGAPLLRLDAAIARAQVNQARASITLSRANFSRAKELADRGAGTQRTLDEAQAKMSTDEAALALAQATLDKSTLSAPFDGILGLRQVSVGDYVNPGQTIANIESVEQLKVDFRIPEIYAQVIASGQAIRVRLDGFPGATFDGRVYAIDPAIDPNGRAVILRARLPNADKKLRPGMFARVTLIVEERPNAVLIPETALMPMGRDVFAFRVIDGKAVQTRLRTGLRRGGEVEVLEGLQAGDTIVSEGAQKLRDGQFVRASKLAGS</sequence>
<protein>
    <submittedName>
        <fullName evidence="6">Efflux RND transporter periplasmic adaptor subunit</fullName>
    </submittedName>
</protein>
<evidence type="ECO:0000259" key="4">
    <source>
        <dbReference type="Pfam" id="PF25954"/>
    </source>
</evidence>
<dbReference type="OrthoDB" id="9806939at2"/>
<dbReference type="InterPro" id="IPR006143">
    <property type="entry name" value="RND_pump_MFP"/>
</dbReference>
<dbReference type="InterPro" id="IPR058625">
    <property type="entry name" value="MdtA-like_BSH"/>
</dbReference>
<gene>
    <name evidence="6" type="ORF">FNB15_08930</name>
</gene>
<comment type="similarity">
    <text evidence="1">Belongs to the membrane fusion protein (MFP) (TC 8.A.1) family.</text>
</comment>
<feature type="domain" description="YknX-like C-terminal permuted SH3-like" evidence="5">
    <location>
        <begin position="292"/>
        <end position="357"/>
    </location>
</feature>
<feature type="transmembrane region" description="Helical" evidence="2">
    <location>
        <begin position="5"/>
        <end position="23"/>
    </location>
</feature>
<dbReference type="SUPFAM" id="SSF111369">
    <property type="entry name" value="HlyD-like secretion proteins"/>
    <property type="match status" value="1"/>
</dbReference>
<dbReference type="InterPro" id="IPR058792">
    <property type="entry name" value="Beta-barrel_RND_2"/>
</dbReference>
<dbReference type="EMBL" id="CP041636">
    <property type="protein sequence ID" value="QDO97381.1"/>
    <property type="molecule type" value="Genomic_DNA"/>
</dbReference>
<evidence type="ECO:0000259" key="3">
    <source>
        <dbReference type="Pfam" id="PF25917"/>
    </source>
</evidence>
<feature type="domain" description="Multidrug resistance protein MdtA-like barrel-sandwich hybrid" evidence="3">
    <location>
        <begin position="78"/>
        <end position="203"/>
    </location>
</feature>
<evidence type="ECO:0000313" key="6">
    <source>
        <dbReference type="EMBL" id="QDO97381.1"/>
    </source>
</evidence>
<dbReference type="RefSeq" id="WP_144068362.1">
    <property type="nucleotide sequence ID" value="NZ_CP041636.1"/>
</dbReference>
<dbReference type="Pfam" id="PF25989">
    <property type="entry name" value="YknX_C"/>
    <property type="match status" value="1"/>
</dbReference>
<dbReference type="Gene3D" id="1.10.287.470">
    <property type="entry name" value="Helix hairpin bin"/>
    <property type="match status" value="1"/>
</dbReference>
<dbReference type="AlphaFoldDB" id="A0A516H0R8"/>
<dbReference type="GO" id="GO:1990281">
    <property type="term" value="C:efflux pump complex"/>
    <property type="evidence" value="ECO:0007669"/>
    <property type="project" value="TreeGrafter"/>
</dbReference>
<proteinExistence type="inferred from homology"/>
<evidence type="ECO:0000259" key="5">
    <source>
        <dbReference type="Pfam" id="PF25989"/>
    </source>
</evidence>
<dbReference type="FunFam" id="2.40.30.170:FF:000010">
    <property type="entry name" value="Efflux RND transporter periplasmic adaptor subunit"/>
    <property type="match status" value="1"/>
</dbReference>
<keyword evidence="7" id="KW-1185">Reference proteome</keyword>
<organism evidence="6 7">
    <name type="scientific">Ferrovibrio terrae</name>
    <dbReference type="NCBI Taxonomy" id="2594003"/>
    <lineage>
        <taxon>Bacteria</taxon>
        <taxon>Pseudomonadati</taxon>
        <taxon>Pseudomonadota</taxon>
        <taxon>Alphaproteobacteria</taxon>
        <taxon>Rhodospirillales</taxon>
        <taxon>Rhodospirillaceae</taxon>
        <taxon>Ferrovibrio</taxon>
    </lineage>
</organism>
<evidence type="ECO:0000256" key="2">
    <source>
        <dbReference type="SAM" id="Phobius"/>
    </source>
</evidence>
<dbReference type="Pfam" id="PF25954">
    <property type="entry name" value="Beta-barrel_RND_2"/>
    <property type="match status" value="1"/>
</dbReference>
<keyword evidence="2" id="KW-0472">Membrane</keyword>
<dbReference type="Pfam" id="PF25917">
    <property type="entry name" value="BSH_RND"/>
    <property type="match status" value="1"/>
</dbReference>
<keyword evidence="2" id="KW-0812">Transmembrane</keyword>
<dbReference type="Gene3D" id="2.40.420.20">
    <property type="match status" value="1"/>
</dbReference>
<dbReference type="GO" id="GO:0015562">
    <property type="term" value="F:efflux transmembrane transporter activity"/>
    <property type="evidence" value="ECO:0007669"/>
    <property type="project" value="TreeGrafter"/>
</dbReference>
<dbReference type="Gene3D" id="2.40.30.170">
    <property type="match status" value="1"/>
</dbReference>
<reference evidence="6 7" key="1">
    <citation type="submission" date="2019-07" db="EMBL/GenBank/DDBJ databases">
        <title>Genome sequencing for Ferrovibrio sp. K5.</title>
        <authorList>
            <person name="Park S.-J."/>
        </authorList>
    </citation>
    <scope>NUCLEOTIDE SEQUENCE [LARGE SCALE GENOMIC DNA]</scope>
    <source>
        <strain evidence="6 7">K5</strain>
    </source>
</reference>
<evidence type="ECO:0000313" key="7">
    <source>
        <dbReference type="Proteomes" id="UP000317496"/>
    </source>
</evidence>
<evidence type="ECO:0000256" key="1">
    <source>
        <dbReference type="ARBA" id="ARBA00009477"/>
    </source>
</evidence>
<name>A0A516H0R8_9PROT</name>
<dbReference type="PANTHER" id="PTHR30469:SF11">
    <property type="entry name" value="BLL4320 PROTEIN"/>
    <property type="match status" value="1"/>
</dbReference>
<dbReference type="PANTHER" id="PTHR30469">
    <property type="entry name" value="MULTIDRUG RESISTANCE PROTEIN MDTA"/>
    <property type="match status" value="1"/>
</dbReference>
<accession>A0A516H0R8</accession>
<dbReference type="Proteomes" id="UP000317496">
    <property type="component" value="Chromosome"/>
</dbReference>